<dbReference type="EMBL" id="KN716388">
    <property type="protein sequence ID" value="KJH45757.1"/>
    <property type="molecule type" value="Genomic_DNA"/>
</dbReference>
<evidence type="ECO:0000313" key="4">
    <source>
        <dbReference type="Proteomes" id="UP000053766"/>
    </source>
</evidence>
<keyword evidence="4" id="KW-1185">Reference proteome</keyword>
<dbReference type="Proteomes" id="UP000053766">
    <property type="component" value="Unassembled WGS sequence"/>
</dbReference>
<reference evidence="3 4" key="1">
    <citation type="submission" date="2013-11" db="EMBL/GenBank/DDBJ databases">
        <title>Draft genome of the bovine lungworm Dictyocaulus viviparus.</title>
        <authorList>
            <person name="Mitreva M."/>
        </authorList>
    </citation>
    <scope>NUCLEOTIDE SEQUENCE [LARGE SCALE GENOMIC DNA]</scope>
    <source>
        <strain evidence="3 4">HannoverDv2000</strain>
    </source>
</reference>
<reference evidence="4" key="2">
    <citation type="journal article" date="2016" name="Sci. Rep.">
        <title>Dictyocaulus viviparus genome, variome and transcriptome elucidate lungworm biology and support future intervention.</title>
        <authorList>
            <person name="McNulty S.N."/>
            <person name="Strube C."/>
            <person name="Rosa B.A."/>
            <person name="Martin J.C."/>
            <person name="Tyagi R."/>
            <person name="Choi Y.J."/>
            <person name="Wang Q."/>
            <person name="Hallsworth Pepin K."/>
            <person name="Zhang X."/>
            <person name="Ozersky P."/>
            <person name="Wilson R.K."/>
            <person name="Sternberg P.W."/>
            <person name="Gasser R.B."/>
            <person name="Mitreva M."/>
        </authorList>
    </citation>
    <scope>NUCLEOTIDE SEQUENCE [LARGE SCALE GENOMIC DNA]</scope>
    <source>
        <strain evidence="4">HannoverDv2000</strain>
    </source>
</reference>
<proteinExistence type="predicted"/>
<feature type="compositionally biased region" description="Basic and acidic residues" evidence="1">
    <location>
        <begin position="949"/>
        <end position="982"/>
    </location>
</feature>
<feature type="region of interest" description="Disordered" evidence="1">
    <location>
        <begin position="836"/>
        <end position="882"/>
    </location>
</feature>
<sequence length="1001" mass="111693">MCAPQSVLSIMNFVIPKKKRLIEKLEIDVSLLEPKATIEDVSQDSSKFTSVKNIVMESTSDRQTHQFMHVEKVQLIRNRLLEYKYDQFRANLRLVGQSDVESYEFLLIGFDPEDSQYIADNGYTVGTAFHGDLGVYLYRYVDLVTPSLFYKDQLMRVMIFKTLRGKCYPVGLGSTELEPTLECSSHVAASDHIPSTKKSRQQLYRQSAVYHYEYNKDMSLAEVPSGVLPYAMVDLRFSLSESSQHSSIPPSLGYVHDQLHFYPVYEGHLTICSSNYEKTTLCTIFEDSNKPHGLDESLIFTKLLKWPDVYDMKGIAQLMTPEVWGLIAKQREVCVKNPNEKSDKWRFRYASHFVWVCNEARFATMVNAMRVEQCAAVSYSIDATTYVAFPSSQFSNVFGLPWLQTPSLHVLVIHANPLFYADPIDLNSFSDETEITSKIPLGTAILDGDDASLCRFFSASGQMNGSSYGQDPFPSSIVTPYEDSPLQNTEQISNTTDDSCCLNDDADSDQFTPLPPIPLPPSAGKSCLRSKPPQVFVDNPPLIGKSVPPPAPGSLRNSNENKCGKKLSNDRDEAVKAGLHGRALKDHAAENIISSSNEKQVSNFPTCDGKGSPSNVGAKTKDLFQGVFSTIAKGGNADADVASTLHEEPIVHVINEPLKNTTLPRRAGQTKNCIITSLPLPLMNRIMDDELTICDMEIESGSEDTLTPPAIKPSPERSDEVIDFIDDHDEDYDAQFKCESSGLWNDDATCSSQPGSTSLSKQRESTTTTNQLIKPNDLTAEFTKEEAEEPVKNYGSVEMEISSETSDAITPSAAPVSEMPENVVRLLELLRSNESTNLSRDTDLRKQPAAATSVVNAESNRQRKSRFDQPPPELTDHTGFVPKPVPTASIGFVGHVPALGSSIMDTDLRSHPPHTLAFSIKKAMPTPTLNPPATLLFGDDEDDDVNEPDDQRLSDRKDRDERRERDEKKDREDKKEHDDRGRRWDRFPAVRTLFLFLLHQS</sequence>
<dbReference type="AlphaFoldDB" id="A0A0D8XPV0"/>
<dbReference type="GO" id="GO:0045814">
    <property type="term" value="P:negative regulation of gene expression, epigenetic"/>
    <property type="evidence" value="ECO:0007669"/>
    <property type="project" value="InterPro"/>
</dbReference>
<organism evidence="3 4">
    <name type="scientific">Dictyocaulus viviparus</name>
    <name type="common">Bovine lungworm</name>
    <dbReference type="NCBI Taxonomy" id="29172"/>
    <lineage>
        <taxon>Eukaryota</taxon>
        <taxon>Metazoa</taxon>
        <taxon>Ecdysozoa</taxon>
        <taxon>Nematoda</taxon>
        <taxon>Chromadorea</taxon>
        <taxon>Rhabditida</taxon>
        <taxon>Rhabditina</taxon>
        <taxon>Rhabditomorpha</taxon>
        <taxon>Strongyloidea</taxon>
        <taxon>Metastrongylidae</taxon>
        <taxon>Dictyocaulus</taxon>
    </lineage>
</organism>
<dbReference type="PANTHER" id="PTHR16207:SF11">
    <property type="entry name" value="SET DOMAIN-CONTAINING PROTEIN"/>
    <property type="match status" value="1"/>
</dbReference>
<dbReference type="STRING" id="29172.A0A0D8XPV0"/>
<dbReference type="InterPro" id="IPR022188">
    <property type="entry name" value="TASOR_DUF3715"/>
</dbReference>
<feature type="compositionally biased region" description="Acidic residues" evidence="1">
    <location>
        <begin position="938"/>
        <end position="948"/>
    </location>
</feature>
<name>A0A0D8XPV0_DICVI</name>
<dbReference type="OrthoDB" id="5834719at2759"/>
<protein>
    <recommendedName>
        <fullName evidence="2">TASOR pseudo-PARP domain-containing protein</fullName>
    </recommendedName>
</protein>
<dbReference type="PANTHER" id="PTHR16207">
    <property type="entry name" value="SET DOMAIN-CONTAINING PROTEIN"/>
    <property type="match status" value="1"/>
</dbReference>
<feature type="region of interest" description="Disordered" evidence="1">
    <location>
        <begin position="743"/>
        <end position="769"/>
    </location>
</feature>
<feature type="region of interest" description="Disordered" evidence="1">
    <location>
        <begin position="547"/>
        <end position="566"/>
    </location>
</feature>
<evidence type="ECO:0000256" key="1">
    <source>
        <dbReference type="SAM" id="MobiDB-lite"/>
    </source>
</evidence>
<dbReference type="GO" id="GO:0005654">
    <property type="term" value="C:nucleoplasm"/>
    <property type="evidence" value="ECO:0007669"/>
    <property type="project" value="TreeGrafter"/>
</dbReference>
<feature type="compositionally biased region" description="Low complexity" evidence="1">
    <location>
        <begin position="925"/>
        <end position="936"/>
    </location>
</feature>
<gene>
    <name evidence="3" type="ORF">DICVIV_08198</name>
</gene>
<evidence type="ECO:0000259" key="2">
    <source>
        <dbReference type="Pfam" id="PF12509"/>
    </source>
</evidence>
<feature type="region of interest" description="Disordered" evidence="1">
    <location>
        <begin position="922"/>
        <end position="982"/>
    </location>
</feature>
<accession>A0A0D8XPV0</accession>
<dbReference type="Pfam" id="PF12509">
    <property type="entry name" value="DUF3715"/>
    <property type="match status" value="1"/>
</dbReference>
<evidence type="ECO:0000313" key="3">
    <source>
        <dbReference type="EMBL" id="KJH45757.1"/>
    </source>
</evidence>
<feature type="domain" description="TASOR pseudo-PARP" evidence="2">
    <location>
        <begin position="98"/>
        <end position="229"/>
    </location>
</feature>
<dbReference type="InterPro" id="IPR046432">
    <property type="entry name" value="TASOR"/>
</dbReference>
<feature type="compositionally biased region" description="Polar residues" evidence="1">
    <location>
        <begin position="748"/>
        <end position="769"/>
    </location>
</feature>